<comment type="similarity">
    <text evidence="5 14">Belongs to the aspartokinase family.</text>
</comment>
<evidence type="ECO:0000256" key="1">
    <source>
        <dbReference type="ARBA" id="ARBA00003121"/>
    </source>
</evidence>
<evidence type="ECO:0000256" key="15">
    <source>
        <dbReference type="RuleBase" id="RU004249"/>
    </source>
</evidence>
<comment type="pathway">
    <text evidence="3 15">Amino-acid biosynthesis; L-methionine biosynthesis via de novo pathway; L-homoserine from L-aspartate: step 1/3.</text>
</comment>
<evidence type="ECO:0000256" key="4">
    <source>
        <dbReference type="ARBA" id="ARBA00005139"/>
    </source>
</evidence>
<evidence type="ECO:0000256" key="14">
    <source>
        <dbReference type="RuleBase" id="RU003448"/>
    </source>
</evidence>
<dbReference type="Pfam" id="PF13840">
    <property type="entry name" value="ACT_7"/>
    <property type="match status" value="1"/>
</dbReference>
<evidence type="ECO:0000256" key="2">
    <source>
        <dbReference type="ARBA" id="ARBA00004766"/>
    </source>
</evidence>
<evidence type="ECO:0000256" key="12">
    <source>
        <dbReference type="ARBA" id="ARBA00023154"/>
    </source>
</evidence>
<dbReference type="NCBIfam" id="NF006068">
    <property type="entry name" value="PRK08210.1"/>
    <property type="match status" value="1"/>
</dbReference>
<dbReference type="InterPro" id="IPR001341">
    <property type="entry name" value="Asp_kinase"/>
</dbReference>
<sequence>MKILVQKFGGTSVSTKEKRKLVASKVINAKAKGYFPVVVVSAMGRKGEPYATDTLLSQIDDDFKGANPLATDLLMSCGEIISTVIMCNELNNNKVDTVPLTGGQAGIITDSSYTNAAILNVDTKRILSILKSGKVPVVAGFQGMDDKGYVTTIGRGGSDVTAALLGAALKAVEVRIYTDVDGIMTADPRIVSEATLIKKISYDEIFQFADQGAKVIHPRAVEICKKYNIPLVIKNTMNECDGTVISNFESEDDNNIITGITHMNNRVQIKVTKNLGSSYDDLFDILAENFISIDLINVFPKEKIFTIDEKDFTKFTNLIKELNVSYSFVKECSKLAIIGSKMRGIPGVMARILKALTKQKIEVLQTADSHMTIWCLVETRDAQKAIIALHREFKLG</sequence>
<dbReference type="InterPro" id="IPR001048">
    <property type="entry name" value="Asp/Glu/Uridylate_kinase"/>
</dbReference>
<keyword evidence="6 15" id="KW-0028">Amino-acid biosynthesis</keyword>
<dbReference type="CDD" id="cd04937">
    <property type="entry name" value="ACT_AKi-DapG-BS_2"/>
    <property type="match status" value="1"/>
</dbReference>
<evidence type="ECO:0000313" key="19">
    <source>
        <dbReference type="Proteomes" id="UP001498469"/>
    </source>
</evidence>
<dbReference type="PANTHER" id="PTHR21499:SF3">
    <property type="entry name" value="ASPARTOKINASE"/>
    <property type="match status" value="1"/>
</dbReference>
<dbReference type="GO" id="GO:0004072">
    <property type="term" value="F:aspartate kinase activity"/>
    <property type="evidence" value="ECO:0007669"/>
    <property type="project" value="UniProtKB-EC"/>
</dbReference>
<evidence type="ECO:0000256" key="8">
    <source>
        <dbReference type="ARBA" id="ARBA00022741"/>
    </source>
</evidence>
<evidence type="ECO:0000256" key="5">
    <source>
        <dbReference type="ARBA" id="ARBA00010122"/>
    </source>
</evidence>
<reference evidence="18 19" key="1">
    <citation type="submission" date="2023-11" db="EMBL/GenBank/DDBJ databases">
        <title>Draft genome sequence of a psychrophilic Clostridium strain from permafrost water brine.</title>
        <authorList>
            <person name="Shcherbakova V.A."/>
            <person name="Trubitsyn V.E."/>
            <person name="Zakharyuk A.G."/>
        </authorList>
    </citation>
    <scope>NUCLEOTIDE SEQUENCE [LARGE SCALE GENOMIC DNA]</scope>
    <source>
        <strain evidence="18 19">14F</strain>
    </source>
</reference>
<dbReference type="Proteomes" id="UP001498469">
    <property type="component" value="Unassembled WGS sequence"/>
</dbReference>
<comment type="pathway">
    <text evidence="2 15">Amino-acid biosynthesis; L-lysine biosynthesis via DAP pathway; (S)-tetrahydrodipicolinate from L-aspartate: step 1/4.</text>
</comment>
<keyword evidence="11" id="KW-0220">Diaminopimelate biosynthesis</keyword>
<dbReference type="PIRSF" id="PIRSF000726">
    <property type="entry name" value="Asp_kin"/>
    <property type="match status" value="1"/>
</dbReference>
<proteinExistence type="inferred from homology"/>
<evidence type="ECO:0000256" key="11">
    <source>
        <dbReference type="ARBA" id="ARBA00022915"/>
    </source>
</evidence>
<keyword evidence="19" id="KW-1185">Reference proteome</keyword>
<dbReference type="InterPro" id="IPR005260">
    <property type="entry name" value="Asp_kin_monofn"/>
</dbReference>
<keyword evidence="12" id="KW-0457">Lysine biosynthesis</keyword>
<evidence type="ECO:0000256" key="3">
    <source>
        <dbReference type="ARBA" id="ARBA00004986"/>
    </source>
</evidence>
<organism evidence="18 19">
    <name type="scientific">Clostridium frigoriphilum</name>
    <dbReference type="NCBI Taxonomy" id="443253"/>
    <lineage>
        <taxon>Bacteria</taxon>
        <taxon>Bacillati</taxon>
        <taxon>Bacillota</taxon>
        <taxon>Clostridia</taxon>
        <taxon>Eubacteriales</taxon>
        <taxon>Clostridiaceae</taxon>
        <taxon>Clostridium</taxon>
    </lineage>
</organism>
<dbReference type="InterPro" id="IPR027795">
    <property type="entry name" value="CASTOR_ACT_dom"/>
</dbReference>
<protein>
    <recommendedName>
        <fullName evidence="14">Aspartokinase</fullName>
        <ecNumber evidence="14">2.7.2.4</ecNumber>
    </recommendedName>
</protein>
<evidence type="ECO:0000259" key="17">
    <source>
        <dbReference type="Pfam" id="PF13840"/>
    </source>
</evidence>
<keyword evidence="7 14" id="KW-0808">Transferase</keyword>
<dbReference type="PROSITE" id="PS00324">
    <property type="entry name" value="ASPARTOKINASE"/>
    <property type="match status" value="1"/>
</dbReference>
<evidence type="ECO:0000256" key="9">
    <source>
        <dbReference type="ARBA" id="ARBA00022777"/>
    </source>
</evidence>
<evidence type="ECO:0000256" key="13">
    <source>
        <dbReference type="ARBA" id="ARBA00047872"/>
    </source>
</evidence>
<keyword evidence="9 14" id="KW-0418">Kinase</keyword>
<gene>
    <name evidence="18" type="primary">dapG</name>
    <name evidence="18" type="ORF">SJI18_11075</name>
</gene>
<dbReference type="RefSeq" id="WP_216248021.1">
    <property type="nucleotide sequence ID" value="NZ_JAZHFS010000009.1"/>
</dbReference>
<evidence type="ECO:0000256" key="10">
    <source>
        <dbReference type="ARBA" id="ARBA00022840"/>
    </source>
</evidence>
<dbReference type="InterPro" id="IPR018042">
    <property type="entry name" value="Aspartate_kinase_CS"/>
</dbReference>
<feature type="domain" description="Aspartate/glutamate/uridylate kinase" evidence="16">
    <location>
        <begin position="2"/>
        <end position="235"/>
    </location>
</feature>
<evidence type="ECO:0000313" key="18">
    <source>
        <dbReference type="EMBL" id="MEF2112847.1"/>
    </source>
</evidence>
<evidence type="ECO:0000256" key="7">
    <source>
        <dbReference type="ARBA" id="ARBA00022679"/>
    </source>
</evidence>
<evidence type="ECO:0000259" key="16">
    <source>
        <dbReference type="Pfam" id="PF00696"/>
    </source>
</evidence>
<comment type="catalytic activity">
    <reaction evidence="13 14">
        <text>L-aspartate + ATP = 4-phospho-L-aspartate + ADP</text>
        <dbReference type="Rhea" id="RHEA:23776"/>
        <dbReference type="ChEBI" id="CHEBI:29991"/>
        <dbReference type="ChEBI" id="CHEBI:30616"/>
        <dbReference type="ChEBI" id="CHEBI:57535"/>
        <dbReference type="ChEBI" id="CHEBI:456216"/>
        <dbReference type="EC" id="2.7.2.4"/>
    </reaction>
</comment>
<keyword evidence="8" id="KW-0547">Nucleotide-binding</keyword>
<dbReference type="EMBL" id="JAZHFS010000009">
    <property type="protein sequence ID" value="MEF2112847.1"/>
    <property type="molecule type" value="Genomic_DNA"/>
</dbReference>
<dbReference type="Pfam" id="PF00696">
    <property type="entry name" value="AA_kinase"/>
    <property type="match status" value="1"/>
</dbReference>
<feature type="domain" description="CASTOR ACT" evidence="17">
    <location>
        <begin position="330"/>
        <end position="391"/>
    </location>
</feature>
<comment type="function">
    <text evidence="1">Catalyzes the phosphorylation of the beta-carboxyl group of aspartic acid with ATP to yield 4-phospho-L-aspartate, which is involved in the branched biosynthetic pathway leading to the biosynthesis of amino acids threonine, isoleucine and methionine.</text>
</comment>
<keyword evidence="10" id="KW-0067">ATP-binding</keyword>
<dbReference type="PANTHER" id="PTHR21499">
    <property type="entry name" value="ASPARTATE KINASE"/>
    <property type="match status" value="1"/>
</dbReference>
<name>A0ABU7UN92_9CLOT</name>
<evidence type="ECO:0000256" key="6">
    <source>
        <dbReference type="ARBA" id="ARBA00022605"/>
    </source>
</evidence>
<accession>A0ABU7UN92</accession>
<comment type="caution">
    <text evidence="18">The sequence shown here is derived from an EMBL/GenBank/DDBJ whole genome shotgun (WGS) entry which is preliminary data.</text>
</comment>
<dbReference type="NCBIfam" id="TIGR00657">
    <property type="entry name" value="asp_kinases"/>
    <property type="match status" value="1"/>
</dbReference>
<comment type="pathway">
    <text evidence="4 15">Amino-acid biosynthesis; L-threonine biosynthesis; L-threonine from L-aspartate: step 1/5.</text>
</comment>
<dbReference type="EC" id="2.7.2.4" evidence="14"/>